<proteinExistence type="predicted"/>
<keyword evidence="2" id="KW-1185">Reference proteome</keyword>
<evidence type="ECO:0000313" key="2">
    <source>
        <dbReference type="Proteomes" id="UP000008694"/>
    </source>
</evidence>
<dbReference type="Proteomes" id="UP000008694">
    <property type="component" value="Unassembled WGS sequence"/>
</dbReference>
<dbReference type="Gramene" id="Al_scaffold_0006_1709">
    <property type="protein sequence ID" value="Al_scaffold_0006_1709"/>
    <property type="gene ID" value="Al_scaffold_0006_1709"/>
</dbReference>
<evidence type="ECO:0000313" key="1">
    <source>
        <dbReference type="EMBL" id="EFH48050.1"/>
    </source>
</evidence>
<organism evidence="2">
    <name type="scientific">Arabidopsis lyrata subsp. lyrata</name>
    <name type="common">Lyre-leaved rock-cress</name>
    <dbReference type="NCBI Taxonomy" id="81972"/>
    <lineage>
        <taxon>Eukaryota</taxon>
        <taxon>Viridiplantae</taxon>
        <taxon>Streptophyta</taxon>
        <taxon>Embryophyta</taxon>
        <taxon>Tracheophyta</taxon>
        <taxon>Spermatophyta</taxon>
        <taxon>Magnoliopsida</taxon>
        <taxon>eudicotyledons</taxon>
        <taxon>Gunneridae</taxon>
        <taxon>Pentapetalae</taxon>
        <taxon>rosids</taxon>
        <taxon>malvids</taxon>
        <taxon>Brassicales</taxon>
        <taxon>Brassicaceae</taxon>
        <taxon>Camelineae</taxon>
        <taxon>Arabidopsis</taxon>
    </lineage>
</organism>
<dbReference type="AlphaFoldDB" id="D7LXP6"/>
<dbReference type="EMBL" id="GL348718">
    <property type="protein sequence ID" value="EFH48050.1"/>
    <property type="molecule type" value="Genomic_DNA"/>
</dbReference>
<gene>
    <name evidence="1" type="ORF">ARALYDRAFT_661644</name>
</gene>
<reference evidence="2" key="1">
    <citation type="journal article" date="2011" name="Nat. Genet.">
        <title>The Arabidopsis lyrata genome sequence and the basis of rapid genome size change.</title>
        <authorList>
            <person name="Hu T.T."/>
            <person name="Pattyn P."/>
            <person name="Bakker E.G."/>
            <person name="Cao J."/>
            <person name="Cheng J.-F."/>
            <person name="Clark R.M."/>
            <person name="Fahlgren N."/>
            <person name="Fawcett J.A."/>
            <person name="Grimwood J."/>
            <person name="Gundlach H."/>
            <person name="Haberer G."/>
            <person name="Hollister J.D."/>
            <person name="Ossowski S."/>
            <person name="Ottilar R.P."/>
            <person name="Salamov A.A."/>
            <person name="Schneeberger K."/>
            <person name="Spannagl M."/>
            <person name="Wang X."/>
            <person name="Yang L."/>
            <person name="Nasrallah M.E."/>
            <person name="Bergelson J."/>
            <person name="Carrington J.C."/>
            <person name="Gaut B.S."/>
            <person name="Schmutz J."/>
            <person name="Mayer K.F.X."/>
            <person name="Van de Peer Y."/>
            <person name="Grigoriev I.V."/>
            <person name="Nordborg M."/>
            <person name="Weigel D."/>
            <person name="Guo Y.-L."/>
        </authorList>
    </citation>
    <scope>NUCLEOTIDE SEQUENCE [LARGE SCALE GENOMIC DNA]</scope>
    <source>
        <strain evidence="2">cv. MN47</strain>
    </source>
</reference>
<name>D7LXP6_ARALL</name>
<accession>D7LXP6</accession>
<dbReference type="HOGENOM" id="CLU_2657837_0_0_1"/>
<sequence>MRELKKTQKQLGPTRCKLTRSTNSPHIDFEVSGTLTSILTPAANRSSATLVVKNFHHSSIMIFESVTRLQINVKSK</sequence>
<protein>
    <submittedName>
        <fullName evidence="1">Predicted protein</fullName>
    </submittedName>
</protein>